<dbReference type="GO" id="GO:0042575">
    <property type="term" value="C:DNA polymerase complex"/>
    <property type="evidence" value="ECO:0007669"/>
    <property type="project" value="UniProtKB-ARBA"/>
</dbReference>
<dbReference type="InterPro" id="IPR012337">
    <property type="entry name" value="RNaseH-like_sf"/>
</dbReference>
<keyword evidence="1" id="KW-0175">Coiled coil</keyword>
<feature type="domain" description="Integrase catalytic" evidence="3">
    <location>
        <begin position="1403"/>
        <end position="1594"/>
    </location>
</feature>
<proteinExistence type="predicted"/>
<dbReference type="Pfam" id="PF03564">
    <property type="entry name" value="DUF1759"/>
    <property type="match status" value="1"/>
</dbReference>
<feature type="compositionally biased region" description="Polar residues" evidence="2">
    <location>
        <begin position="399"/>
        <end position="411"/>
    </location>
</feature>
<dbReference type="RefSeq" id="XP_008179019.1">
    <property type="nucleotide sequence ID" value="XM_008180797.2"/>
</dbReference>
<dbReference type="GeneID" id="100573291"/>
<dbReference type="PANTHER" id="PTHR47331:SF4">
    <property type="entry name" value="PEPTIDASE S1 DOMAIN-CONTAINING PROTEIN"/>
    <property type="match status" value="1"/>
</dbReference>
<dbReference type="InterPro" id="IPR036397">
    <property type="entry name" value="RNaseH_sf"/>
</dbReference>
<dbReference type="KEGG" id="api:100573291"/>
<dbReference type="Pfam" id="PF05380">
    <property type="entry name" value="Peptidase_A17"/>
    <property type="match status" value="1"/>
</dbReference>
<dbReference type="Gene3D" id="3.30.70.270">
    <property type="match status" value="1"/>
</dbReference>
<dbReference type="Pfam" id="PF05585">
    <property type="entry name" value="DUF1758"/>
    <property type="match status" value="1"/>
</dbReference>
<reference evidence="5" key="1">
    <citation type="submission" date="2010-06" db="EMBL/GenBank/DDBJ databases">
        <authorList>
            <person name="Jiang H."/>
            <person name="Abraham K."/>
            <person name="Ali S."/>
            <person name="Alsbrooks S.L."/>
            <person name="Anim B.N."/>
            <person name="Anosike U.S."/>
            <person name="Attaway T."/>
            <person name="Bandaranaike D.P."/>
            <person name="Battles P.K."/>
            <person name="Bell S.N."/>
            <person name="Bell A.V."/>
            <person name="Beltran B."/>
            <person name="Bickham C."/>
            <person name="Bustamante Y."/>
            <person name="Caleb T."/>
            <person name="Canada A."/>
            <person name="Cardenas V."/>
            <person name="Carter K."/>
            <person name="Chacko J."/>
            <person name="Chandrabose M.N."/>
            <person name="Chavez D."/>
            <person name="Chavez A."/>
            <person name="Chen L."/>
            <person name="Chu H.-S."/>
            <person name="Claassen K.J."/>
            <person name="Cockrell R."/>
            <person name="Collins M."/>
            <person name="Cooper J.A."/>
            <person name="Cree A."/>
            <person name="Curry S.M."/>
            <person name="Da Y."/>
            <person name="Dao M.D."/>
            <person name="Das B."/>
            <person name="Davila M.-L."/>
            <person name="Davy-Carroll L."/>
            <person name="Denson S."/>
            <person name="Dinh H."/>
            <person name="Ebong V.E."/>
            <person name="Edwards J.R."/>
            <person name="Egan A."/>
            <person name="El-Daye J."/>
            <person name="Escobedo L."/>
            <person name="Fernandez S."/>
            <person name="Fernando P.R."/>
            <person name="Flagg N."/>
            <person name="Forbes L.D."/>
            <person name="Fowler R.G."/>
            <person name="Fu Q."/>
            <person name="Gabisi R.A."/>
            <person name="Ganer J."/>
            <person name="Garbino Pronczuk A."/>
            <person name="Garcia R.M."/>
            <person name="Garner T."/>
            <person name="Garrett T.E."/>
            <person name="Gonzalez D.A."/>
            <person name="Hamid H."/>
            <person name="Hawkins E.S."/>
            <person name="Hirani K."/>
            <person name="Hogues M.E."/>
            <person name="Hollins B."/>
            <person name="Hsiao C.-H."/>
            <person name="Jabil R."/>
            <person name="James M.L."/>
            <person name="Jhangiani S.N."/>
            <person name="Johnson B."/>
            <person name="Johnson Q."/>
            <person name="Joshi V."/>
            <person name="Kalu J.B."/>
            <person name="Kam C."/>
            <person name="Kashfia A."/>
            <person name="Keebler J."/>
            <person name="Kisamo H."/>
            <person name="Kovar C.L."/>
            <person name="Lago L.A."/>
            <person name="Lai C.-Y."/>
            <person name="Laidlaw J."/>
            <person name="Lara F."/>
            <person name="Le T.-K."/>
            <person name="Lee S.L."/>
            <person name="Legall F.H."/>
            <person name="Lemon S.J."/>
            <person name="Lewis L.R."/>
            <person name="Li B."/>
            <person name="Liu Y."/>
            <person name="Liu Y.-S."/>
            <person name="Lopez J."/>
            <person name="Lozado R.J."/>
            <person name="Lu J."/>
            <person name="Madu R.C."/>
            <person name="Maheshwari M."/>
            <person name="Maheshwari R."/>
            <person name="Malloy K."/>
            <person name="Martinez E."/>
            <person name="Mathew T."/>
            <person name="Mercado I.C."/>
            <person name="Mercado C."/>
            <person name="Meyer B."/>
            <person name="Montgomery K."/>
            <person name="Morgan M.B."/>
            <person name="Munidasa M."/>
            <person name="Nazareth L.V."/>
            <person name="Nelson J."/>
            <person name="Ng B.M."/>
            <person name="Nguyen N.B."/>
            <person name="Nguyen P.Q."/>
            <person name="Nguyen T."/>
            <person name="Obregon M."/>
            <person name="Okwuonu G.O."/>
            <person name="Onwere C.G."/>
            <person name="Orozco G."/>
            <person name="Parra A."/>
            <person name="Patel S."/>
            <person name="Patil S."/>
            <person name="Perez A."/>
            <person name="Perez Y."/>
            <person name="Pham C."/>
            <person name="Primus E.L."/>
            <person name="Pu L.-L."/>
            <person name="Puazo M."/>
            <person name="Qin X."/>
            <person name="Quiroz J.B."/>
            <person name="Reese J."/>
            <person name="Richards S."/>
            <person name="Rives C.M."/>
            <person name="Robberts R."/>
            <person name="Ruiz S.J."/>
            <person name="Ruiz M.J."/>
            <person name="Santibanez J."/>
            <person name="Schneider B.W."/>
            <person name="Sisson I."/>
            <person name="Smith M."/>
            <person name="Sodergren E."/>
            <person name="Song X.-Z."/>
            <person name="Song B.B."/>
            <person name="Summersgill H."/>
            <person name="Thelus R."/>
            <person name="Thornton R.D."/>
            <person name="Trejos Z.Y."/>
            <person name="Usmani K."/>
            <person name="Vattathil S."/>
            <person name="Villasana D."/>
            <person name="Walker D.L."/>
            <person name="Wang S."/>
            <person name="Wang K."/>
            <person name="White C.S."/>
            <person name="Williams A.C."/>
            <person name="Williamson J."/>
            <person name="Wilson K."/>
            <person name="Woghiren I.O."/>
            <person name="Woodworth J.R."/>
            <person name="Worley K.C."/>
            <person name="Wright R.A."/>
            <person name="Wu W."/>
            <person name="Young L."/>
            <person name="Zhang L."/>
            <person name="Zhang J."/>
            <person name="Zhu Y."/>
            <person name="Muzny D.M."/>
            <person name="Weinstock G."/>
            <person name="Gibbs R.A."/>
        </authorList>
    </citation>
    <scope>NUCLEOTIDE SEQUENCE [LARGE SCALE GENOMIC DNA]</scope>
    <source>
        <strain evidence="5">LSR1</strain>
    </source>
</reference>
<dbReference type="GO" id="GO:0015074">
    <property type="term" value="P:DNA integration"/>
    <property type="evidence" value="ECO:0007669"/>
    <property type="project" value="InterPro"/>
</dbReference>
<accession>A0A8R2NT25</accession>
<dbReference type="PROSITE" id="PS50994">
    <property type="entry name" value="INTEGRASE"/>
    <property type="match status" value="1"/>
</dbReference>
<dbReference type="Pfam" id="PF18701">
    <property type="entry name" value="DUF5641"/>
    <property type="match status" value="1"/>
</dbReference>
<evidence type="ECO:0000256" key="1">
    <source>
        <dbReference type="SAM" id="Coils"/>
    </source>
</evidence>
<dbReference type="Proteomes" id="UP000007819">
    <property type="component" value="Chromosome A2"/>
</dbReference>
<dbReference type="InterPro" id="IPR021109">
    <property type="entry name" value="Peptidase_aspartic_dom_sf"/>
</dbReference>
<dbReference type="InterPro" id="IPR005312">
    <property type="entry name" value="DUF1759"/>
</dbReference>
<dbReference type="EnsemblMetazoa" id="XM_029489662.1">
    <property type="protein sequence ID" value="XP_029345522.1"/>
    <property type="gene ID" value="LOC100573291"/>
</dbReference>
<dbReference type="InterPro" id="IPR040676">
    <property type="entry name" value="DUF5641"/>
</dbReference>
<organism evidence="4 5">
    <name type="scientific">Acyrthosiphon pisum</name>
    <name type="common">Pea aphid</name>
    <dbReference type="NCBI Taxonomy" id="7029"/>
    <lineage>
        <taxon>Eukaryota</taxon>
        <taxon>Metazoa</taxon>
        <taxon>Ecdysozoa</taxon>
        <taxon>Arthropoda</taxon>
        <taxon>Hexapoda</taxon>
        <taxon>Insecta</taxon>
        <taxon>Pterygota</taxon>
        <taxon>Neoptera</taxon>
        <taxon>Paraneoptera</taxon>
        <taxon>Hemiptera</taxon>
        <taxon>Sternorrhyncha</taxon>
        <taxon>Aphidomorpha</taxon>
        <taxon>Aphidoidea</taxon>
        <taxon>Aphididae</taxon>
        <taxon>Macrosiphini</taxon>
        <taxon>Acyrthosiphon</taxon>
    </lineage>
</organism>
<dbReference type="Pfam" id="PF17921">
    <property type="entry name" value="Integrase_H2C2"/>
    <property type="match status" value="1"/>
</dbReference>
<dbReference type="GO" id="GO:0071897">
    <property type="term" value="P:DNA biosynthetic process"/>
    <property type="evidence" value="ECO:0007669"/>
    <property type="project" value="UniProtKB-ARBA"/>
</dbReference>
<dbReference type="Gene3D" id="2.40.70.10">
    <property type="entry name" value="Acid Proteases"/>
    <property type="match status" value="1"/>
</dbReference>
<dbReference type="InterPro" id="IPR041588">
    <property type="entry name" value="Integrase_H2C2"/>
</dbReference>
<dbReference type="CDD" id="cd01644">
    <property type="entry name" value="RT_pepA17"/>
    <property type="match status" value="1"/>
</dbReference>
<dbReference type="OrthoDB" id="6589437at2759"/>
<sequence>MDEEQIKIANQLARKITFMVTSLKAMKSFAAESPDVINRNQVHSRIDELNAMSQSFEELQDKLELLENKPDEERIEERLNFQSLMMDVKACLKGMLDNNSIDSISETTSAGREGRNRTLRLPAIEIPIFDGNLQNWTSFIDSFNAVFHDHPDLEPVQKFQFLKSHLTGTASDVVKTIPLTNDNYRQAYAKLAERYENPGLIIQSHIRALFDTPKVQFASASQLHQLHHHVVTNVRALESLRQPVKEWDAWLVTLLCCRLDNITVSEWQLRQTSKQLPTFTELEQFLSNRVNAYEAGEIAIGSIVNDKHSKIKATKNQGTKACFVAQEVKNSQCPICSHKHEIYRCFKFKNMTVLERQEAVRKQNLCFNCLSTGHSYSSCTAGKCRNCSKKHNTLLHSDTISSTEPDQQSPAQSSPETPTPPVEPQGAPRVLCAHSQNNSHVLLGTAIVNIENSTGRLIKARAVLDSGSQINLISTKLANKLNVQKHKGTMPICGVGSSVMNTSSWIHGQLHSLHSKYSKKVEMSIISAITHQLPAVYINVIQWQLPEHVQNNLADPEFYKPGNIDLLLGAELFFDLLGNEQVKVNNQLVTIRNTKLGWIVSGKVNQAQRPVPSMCLLSSIYSNDDKPSTLCNEAVECEEHFRSTYTRNKEGRFSLKLPIKDKSILGSSYDMARRRFFSLEKRLSQDNELRSRYIIFLQEYEALGHMSQIKNVDAVHTNCYYLPHHAVLRAESLTTKTRVVFDASAKTTSGKSLNDMLMNGGVVQDDLVSILLRFRMHRFVMTADIEKMYRQILIDQEHRNYQRILWRDSPEKELLHFQLNTVTYGTTSAPFQATRCLQELANINKAKHPQAAQVIRQDFYVDDLITGSHSISRCQEIQREVTMILQSAGMTLRKWCANSPQLIVNIANTNDDPHVMLELNDNDTTKTLGLVWNPRDDQLLFKVSPHAKGHLFTKRTLLADLNRVFDPLGFLAPVLISGKIFIQQLWQLQLDWDTVLPADMSQRWQNYTNELCQIDQLKVVRKVKDHPCNSFELHGFCDASMNAYGACIYVRQLQPDNTFTCHLLIAKARVAPLKALSIPRLELCSAHVLATLMAKVRRTLDVSSNCCTCWTDSSVALTWIRGISSQWSTFVANRVSEIQTLTEEMTWQHVRTKFNPADLTSRGVKVQDLLHSNLWWYGPTFLQQPKTEWPAECSSAPSSELLEKRPVQFALLVQTQENSILAKYSSWTKLIRITAYLKRFIHNTHHKCRDSLIGPLSVTELKTARDVWIRIAQTEAFYDEVKSLKQGKSLSSHSKLITLSPFLEEGIIRVGGRLQRSHLPINQRHPAILPKKHTVTELIFTEYHIKYLHAGPQNLLTRVRQEYWPLDAMKTARRIVHCCQICYRARPQSFQPSMGELPRLRVTPSRPFTATGVDFAGPIQIYSGPRNRTVTKAYIAVFVCFSTRAIHLEAVSNLSAQAFLAALRRFFARRGQSAHIHSDNGTNFHGARAELRRYYTEHCQNNKTIIESLATDGTEWHFNPPSAPHMGGLWEAAVKSTKHHLLRITGSAKLNFEELTTMLCQIEACLNSRPLTAQSSDPESFTVLTPAHFLVGGCLTLPPEPQHPEQPVNYLKRWQLVQGMTQGFWRRWSSEYLRSLQPRTRWTTADKLSIKIGDLVLVIEDNQPPLKWHLGRVMKLHPGLDSIVRVVTIQMSGGRMFQRPIVKLCPLPYAANDEVPPSLQEGENVMA</sequence>
<dbReference type="InterPro" id="IPR043502">
    <property type="entry name" value="DNA/RNA_pol_sf"/>
</dbReference>
<dbReference type="InterPro" id="IPR008737">
    <property type="entry name" value="DUF1758"/>
</dbReference>
<dbReference type="InterPro" id="IPR008042">
    <property type="entry name" value="Retrotrans_Pao"/>
</dbReference>
<keyword evidence="5" id="KW-1185">Reference proteome</keyword>
<protein>
    <recommendedName>
        <fullName evidence="3">Integrase catalytic domain-containing protein</fullName>
    </recommendedName>
</protein>
<feature type="coiled-coil region" evidence="1">
    <location>
        <begin position="49"/>
        <end position="76"/>
    </location>
</feature>
<dbReference type="EnsemblMetazoa" id="XM_008180797.2">
    <property type="protein sequence ID" value="XP_008179019.1"/>
    <property type="gene ID" value="LOC100573291"/>
</dbReference>
<dbReference type="Gene3D" id="3.30.420.10">
    <property type="entry name" value="Ribonuclease H-like superfamily/Ribonuclease H"/>
    <property type="match status" value="1"/>
</dbReference>
<feature type="region of interest" description="Disordered" evidence="2">
    <location>
        <begin position="399"/>
        <end position="428"/>
    </location>
</feature>
<reference evidence="4" key="2">
    <citation type="submission" date="2022-06" db="UniProtKB">
        <authorList>
            <consortium name="EnsemblMetazoa"/>
        </authorList>
    </citation>
    <scope>IDENTIFICATION</scope>
</reference>
<dbReference type="Gene3D" id="3.10.10.10">
    <property type="entry name" value="HIV Type 1 Reverse Transcriptase, subunit A, domain 1"/>
    <property type="match status" value="1"/>
</dbReference>
<name>A0A8R2NT25_ACYPI</name>
<dbReference type="SUPFAM" id="SSF53098">
    <property type="entry name" value="Ribonuclease H-like"/>
    <property type="match status" value="1"/>
</dbReference>
<dbReference type="InterPro" id="IPR001584">
    <property type="entry name" value="Integrase_cat-core"/>
</dbReference>
<evidence type="ECO:0000313" key="5">
    <source>
        <dbReference type="Proteomes" id="UP000007819"/>
    </source>
</evidence>
<dbReference type="PANTHER" id="PTHR47331">
    <property type="entry name" value="PHD-TYPE DOMAIN-CONTAINING PROTEIN"/>
    <property type="match status" value="1"/>
</dbReference>
<evidence type="ECO:0000259" key="3">
    <source>
        <dbReference type="PROSITE" id="PS50994"/>
    </source>
</evidence>
<dbReference type="RefSeq" id="XP_029345522.1">
    <property type="nucleotide sequence ID" value="XM_029489662.1"/>
</dbReference>
<dbReference type="InterPro" id="IPR043128">
    <property type="entry name" value="Rev_trsase/Diguanyl_cyclase"/>
</dbReference>
<dbReference type="SUPFAM" id="SSF56672">
    <property type="entry name" value="DNA/RNA polymerases"/>
    <property type="match status" value="1"/>
</dbReference>
<evidence type="ECO:0000256" key="2">
    <source>
        <dbReference type="SAM" id="MobiDB-lite"/>
    </source>
</evidence>
<dbReference type="GO" id="GO:0003676">
    <property type="term" value="F:nucleic acid binding"/>
    <property type="evidence" value="ECO:0007669"/>
    <property type="project" value="InterPro"/>
</dbReference>
<evidence type="ECO:0000313" key="4">
    <source>
        <dbReference type="EnsemblMetazoa" id="XP_029345522.1"/>
    </source>
</evidence>